<evidence type="ECO:0000256" key="2">
    <source>
        <dbReference type="SAM" id="Coils"/>
    </source>
</evidence>
<evidence type="ECO:0000313" key="5">
    <source>
        <dbReference type="Proteomes" id="UP000070544"/>
    </source>
</evidence>
<dbReference type="PROSITE" id="PS50157">
    <property type="entry name" value="ZINC_FINGER_C2H2_2"/>
    <property type="match status" value="1"/>
</dbReference>
<keyword evidence="1" id="KW-0862">Zinc</keyword>
<evidence type="ECO:0000313" key="4">
    <source>
        <dbReference type="EMBL" id="KXS19545.1"/>
    </source>
</evidence>
<accession>A0A139ASS6</accession>
<dbReference type="GO" id="GO:0008270">
    <property type="term" value="F:zinc ion binding"/>
    <property type="evidence" value="ECO:0007669"/>
    <property type="project" value="UniProtKB-KW"/>
</dbReference>
<dbReference type="Gene3D" id="3.30.160.60">
    <property type="entry name" value="Classic Zinc Finger"/>
    <property type="match status" value="1"/>
</dbReference>
<dbReference type="AlphaFoldDB" id="A0A139ASS6"/>
<dbReference type="EMBL" id="KQ965738">
    <property type="protein sequence ID" value="KXS19545.1"/>
    <property type="molecule type" value="Genomic_DNA"/>
</dbReference>
<keyword evidence="1" id="KW-0863">Zinc-finger</keyword>
<reference evidence="4 5" key="1">
    <citation type="journal article" date="2015" name="Genome Biol. Evol.">
        <title>Phylogenomic analyses indicate that early fungi evolved digesting cell walls of algal ancestors of land plants.</title>
        <authorList>
            <person name="Chang Y."/>
            <person name="Wang S."/>
            <person name="Sekimoto S."/>
            <person name="Aerts A.L."/>
            <person name="Choi C."/>
            <person name="Clum A."/>
            <person name="LaButti K.M."/>
            <person name="Lindquist E.A."/>
            <person name="Yee Ngan C."/>
            <person name="Ohm R.A."/>
            <person name="Salamov A.A."/>
            <person name="Grigoriev I.V."/>
            <person name="Spatafora J.W."/>
            <person name="Berbee M.L."/>
        </authorList>
    </citation>
    <scope>NUCLEOTIDE SEQUENCE [LARGE SCALE GENOMIC DNA]</scope>
    <source>
        <strain evidence="4 5">JEL478</strain>
    </source>
</reference>
<gene>
    <name evidence="4" type="ORF">M427DRAFT_132045</name>
</gene>
<evidence type="ECO:0000259" key="3">
    <source>
        <dbReference type="PROSITE" id="PS50157"/>
    </source>
</evidence>
<name>A0A139ASS6_GONPJ</name>
<feature type="coiled-coil region" evidence="2">
    <location>
        <begin position="21"/>
        <end position="48"/>
    </location>
</feature>
<keyword evidence="2" id="KW-0175">Coiled coil</keyword>
<evidence type="ECO:0000256" key="1">
    <source>
        <dbReference type="PROSITE-ProRule" id="PRU00042"/>
    </source>
</evidence>
<feature type="domain" description="C2H2-type" evidence="3">
    <location>
        <begin position="131"/>
        <end position="161"/>
    </location>
</feature>
<dbReference type="InterPro" id="IPR013087">
    <property type="entry name" value="Znf_C2H2_type"/>
</dbReference>
<organism evidence="4 5">
    <name type="scientific">Gonapodya prolifera (strain JEL478)</name>
    <name type="common">Monoblepharis prolifera</name>
    <dbReference type="NCBI Taxonomy" id="1344416"/>
    <lineage>
        <taxon>Eukaryota</taxon>
        <taxon>Fungi</taxon>
        <taxon>Fungi incertae sedis</taxon>
        <taxon>Chytridiomycota</taxon>
        <taxon>Chytridiomycota incertae sedis</taxon>
        <taxon>Monoblepharidomycetes</taxon>
        <taxon>Monoblepharidales</taxon>
        <taxon>Gonapodyaceae</taxon>
        <taxon>Gonapodya</taxon>
    </lineage>
</organism>
<keyword evidence="5" id="KW-1185">Reference proteome</keyword>
<dbReference type="Proteomes" id="UP000070544">
    <property type="component" value="Unassembled WGS sequence"/>
</dbReference>
<protein>
    <recommendedName>
        <fullName evidence="3">C2H2-type domain-containing protein</fullName>
    </recommendedName>
</protein>
<proteinExistence type="predicted"/>
<sequence length="390" mass="42465">MSLSAGLARIAQTTPDRLSVIRELDEREEMLQRQLAELRLLKETLANQTLTPRDDVQDAMITAGSPVEVQTQCLLCGKTLFCGVEPITRLGTELVFKDGRPVLSSNFCTFVQHFRHDHKISNVNQAGEKPYQCPLGCGKKDVKCGNIYTHLLSEIHHGKNNKHFSCNQCATTLRDVDAAKKHFREQHQMPHIPIHRAETRTRPRSISNSNRMLSSSIGVRRLSTSLSQSVQRASLPESLASSWGSRFGSTVSPVSIYRDLPTSPQSGPSSAPSLPEESFDLSEFVDWEGGDASKGMMFDPSHHPNLPVTDSSGHVILPHMLSNMTLQDLSAGGLVPGVIAEADLRSQLSQTSAGVGSDQTSAHLRFLSRSAKSTPTAALSLAPAHGVGDM</sequence>
<keyword evidence="1" id="KW-0479">Metal-binding</keyword>
<dbReference type="PROSITE" id="PS00028">
    <property type="entry name" value="ZINC_FINGER_C2H2_1"/>
    <property type="match status" value="1"/>
</dbReference>